<dbReference type="SUPFAM" id="SSF54001">
    <property type="entry name" value="Cysteine proteinases"/>
    <property type="match status" value="1"/>
</dbReference>
<gene>
    <name evidence="8" type="ORF">PBRASI_LOCUS3809</name>
</gene>
<comment type="catalytic activity">
    <reaction evidence="1">
        <text>Thiol-dependent hydrolysis of ester, thioester, amide, peptide and isopeptide bonds formed by the C-terminal Gly of ubiquitin (a 76-residue protein attached to proteins as an intracellular targeting signal).</text>
        <dbReference type="EC" id="3.4.19.12"/>
    </reaction>
</comment>
<dbReference type="InterPro" id="IPR038765">
    <property type="entry name" value="Papain-like_cys_pep_sf"/>
</dbReference>
<organism evidence="8 9">
    <name type="scientific">Paraglomus brasilianum</name>
    <dbReference type="NCBI Taxonomy" id="144538"/>
    <lineage>
        <taxon>Eukaryota</taxon>
        <taxon>Fungi</taxon>
        <taxon>Fungi incertae sedis</taxon>
        <taxon>Mucoromycota</taxon>
        <taxon>Glomeromycotina</taxon>
        <taxon>Glomeromycetes</taxon>
        <taxon>Paraglomerales</taxon>
        <taxon>Paraglomeraceae</taxon>
        <taxon>Paraglomus</taxon>
    </lineage>
</organism>
<comment type="caution">
    <text evidence="8">The sequence shown here is derived from an EMBL/GenBank/DDBJ whole genome shotgun (WGS) entry which is preliminary data.</text>
</comment>
<dbReference type="CDD" id="cd02663">
    <property type="entry name" value="Peptidase_C19G"/>
    <property type="match status" value="1"/>
</dbReference>
<evidence type="ECO:0000313" key="8">
    <source>
        <dbReference type="EMBL" id="CAG8524701.1"/>
    </source>
</evidence>
<dbReference type="InterPro" id="IPR050164">
    <property type="entry name" value="Peptidase_C19"/>
</dbReference>
<comment type="similarity">
    <text evidence="2">Belongs to the peptidase C19 family.</text>
</comment>
<evidence type="ECO:0000256" key="5">
    <source>
        <dbReference type="ARBA" id="ARBA00022801"/>
    </source>
</evidence>
<feature type="compositionally biased region" description="Basic and acidic residues" evidence="6">
    <location>
        <begin position="487"/>
        <end position="508"/>
    </location>
</feature>
<sequence>MTTMWTKIFLSPSAKAPTDEQWNSNSEKYFGLENILYFCKPFRECVINYPTSPQPSPTLLTMANGASVATNGTEVKVNGEASSSASAGMEDSLFGALKDLFIKINGQKKRSGVVAPHQFVAKLKSSHVQFQSTMHQDAHEFFNWILNAIIEQQKKMEAMEQADTTDGSSTGGSSTGGTNTWVHKIFEGVLTNEIKCLTCETVTSKDETFFELPLNIEQNSSVTSCLRKFSASEMLRHRDKFFCDACCGLQEAEKRMKIKKLPNVLALHLKRFKVQEFQDKLKKVIKLSYRVVFPFELRLFNTCDDTENPDRLYELYAVCVHIGSGLQHGHYVALIKNMGQWRLFDDDAVEIIDEEEIQKYSTVKGSGYMLFYQAVDLDYASLGLQTPDAQALSSEFELSEQSNAREPPPSPAMTNGTVETISTNGTTLVSSASSVISTSTVTFASTNEPSTPAQSHEERHQPPVRENSSTFAEWSNALLSTRRRKDHNTPDRRKSHDKKEDDDKKRSSQLDPVPEVKGGKEGGPSKKDKKIEKEEKKKEKKQRLSEKYKFSTNIINGNAYQAKPAST</sequence>
<feature type="region of interest" description="Disordered" evidence="6">
    <location>
        <begin position="392"/>
        <end position="419"/>
    </location>
</feature>
<keyword evidence="5" id="KW-0378">Hydrolase</keyword>
<feature type="domain" description="USP" evidence="7">
    <location>
        <begin position="18"/>
        <end position="375"/>
    </location>
</feature>
<dbReference type="PROSITE" id="PS00973">
    <property type="entry name" value="USP_2"/>
    <property type="match status" value="1"/>
</dbReference>
<evidence type="ECO:0000256" key="6">
    <source>
        <dbReference type="SAM" id="MobiDB-lite"/>
    </source>
</evidence>
<keyword evidence="4" id="KW-0645">Protease</keyword>
<dbReference type="GO" id="GO:0006508">
    <property type="term" value="P:proteolysis"/>
    <property type="evidence" value="ECO:0007669"/>
    <property type="project" value="UniProtKB-KW"/>
</dbReference>
<dbReference type="Gene3D" id="3.90.70.10">
    <property type="entry name" value="Cysteine proteinases"/>
    <property type="match status" value="1"/>
</dbReference>
<dbReference type="GO" id="GO:0005829">
    <property type="term" value="C:cytosol"/>
    <property type="evidence" value="ECO:0007669"/>
    <property type="project" value="TreeGrafter"/>
</dbReference>
<dbReference type="GO" id="GO:0016579">
    <property type="term" value="P:protein deubiquitination"/>
    <property type="evidence" value="ECO:0007669"/>
    <property type="project" value="InterPro"/>
</dbReference>
<keyword evidence="9" id="KW-1185">Reference proteome</keyword>
<accession>A0A9N9AA37</accession>
<evidence type="ECO:0000313" key="9">
    <source>
        <dbReference type="Proteomes" id="UP000789739"/>
    </source>
</evidence>
<feature type="region of interest" description="Disordered" evidence="6">
    <location>
        <begin position="443"/>
        <end position="567"/>
    </location>
</feature>
<dbReference type="GO" id="GO:0004843">
    <property type="term" value="F:cysteine-type deubiquitinase activity"/>
    <property type="evidence" value="ECO:0007669"/>
    <property type="project" value="UniProtKB-EC"/>
</dbReference>
<dbReference type="PANTHER" id="PTHR24006:SF733">
    <property type="entry name" value="RE52890P"/>
    <property type="match status" value="1"/>
</dbReference>
<dbReference type="AlphaFoldDB" id="A0A9N9AA37"/>
<evidence type="ECO:0000256" key="2">
    <source>
        <dbReference type="ARBA" id="ARBA00009085"/>
    </source>
</evidence>
<dbReference type="InterPro" id="IPR001394">
    <property type="entry name" value="Peptidase_C19_UCH"/>
</dbReference>
<feature type="compositionally biased region" description="Polar residues" evidence="6">
    <location>
        <begin position="550"/>
        <end position="567"/>
    </location>
</feature>
<dbReference type="EMBL" id="CAJVPI010000359">
    <property type="protein sequence ID" value="CAG8524701.1"/>
    <property type="molecule type" value="Genomic_DNA"/>
</dbReference>
<dbReference type="OrthoDB" id="27652at2759"/>
<evidence type="ECO:0000256" key="1">
    <source>
        <dbReference type="ARBA" id="ARBA00000707"/>
    </source>
</evidence>
<dbReference type="InterPro" id="IPR018200">
    <property type="entry name" value="USP_CS"/>
</dbReference>
<dbReference type="Proteomes" id="UP000789739">
    <property type="component" value="Unassembled WGS sequence"/>
</dbReference>
<dbReference type="PROSITE" id="PS50235">
    <property type="entry name" value="USP_3"/>
    <property type="match status" value="1"/>
</dbReference>
<evidence type="ECO:0000259" key="7">
    <source>
        <dbReference type="PROSITE" id="PS50235"/>
    </source>
</evidence>
<feature type="compositionally biased region" description="Basic and acidic residues" evidence="6">
    <location>
        <begin position="517"/>
        <end position="549"/>
    </location>
</feature>
<feature type="compositionally biased region" description="Polar residues" evidence="6">
    <location>
        <begin position="466"/>
        <end position="479"/>
    </location>
</feature>
<evidence type="ECO:0000256" key="4">
    <source>
        <dbReference type="ARBA" id="ARBA00022670"/>
    </source>
</evidence>
<reference evidence="8" key="1">
    <citation type="submission" date="2021-06" db="EMBL/GenBank/DDBJ databases">
        <authorList>
            <person name="Kallberg Y."/>
            <person name="Tangrot J."/>
            <person name="Rosling A."/>
        </authorList>
    </citation>
    <scope>NUCLEOTIDE SEQUENCE</scope>
    <source>
        <strain evidence="8">BR232B</strain>
    </source>
</reference>
<name>A0A9N9AA37_9GLOM</name>
<dbReference type="EC" id="3.4.19.12" evidence="3"/>
<dbReference type="GO" id="GO:0005634">
    <property type="term" value="C:nucleus"/>
    <property type="evidence" value="ECO:0007669"/>
    <property type="project" value="TreeGrafter"/>
</dbReference>
<dbReference type="PANTHER" id="PTHR24006">
    <property type="entry name" value="UBIQUITIN CARBOXYL-TERMINAL HYDROLASE"/>
    <property type="match status" value="1"/>
</dbReference>
<dbReference type="InterPro" id="IPR028889">
    <property type="entry name" value="USP"/>
</dbReference>
<protein>
    <recommendedName>
        <fullName evidence="3">ubiquitinyl hydrolase 1</fullName>
        <ecNumber evidence="3">3.4.19.12</ecNumber>
    </recommendedName>
</protein>
<dbReference type="Pfam" id="PF00443">
    <property type="entry name" value="UCH"/>
    <property type="match status" value="1"/>
</dbReference>
<proteinExistence type="inferred from homology"/>
<evidence type="ECO:0000256" key="3">
    <source>
        <dbReference type="ARBA" id="ARBA00012759"/>
    </source>
</evidence>